<dbReference type="SMART" id="SM00088">
    <property type="entry name" value="PINT"/>
    <property type="match status" value="1"/>
</dbReference>
<dbReference type="EMBL" id="VCAZ01000083">
    <property type="protein sequence ID" value="TSQ23939.1"/>
    <property type="molecule type" value="Genomic_DNA"/>
</dbReference>
<feature type="region of interest" description="Disordered" evidence="13">
    <location>
        <begin position="885"/>
        <end position="911"/>
    </location>
</feature>
<dbReference type="PANTHER" id="PTHR14145">
    <property type="entry name" value="26S PROTESOME SUBUNIT 6"/>
    <property type="match status" value="1"/>
</dbReference>
<dbReference type="PANTHER" id="PTHR14145:SF2">
    <property type="entry name" value="COP9 SIGNALOSOME COMPLEX SUBUNIT 1"/>
    <property type="match status" value="1"/>
</dbReference>
<dbReference type="Gene3D" id="3.40.50.300">
    <property type="entry name" value="P-loop containing nucleotide triphosphate hydrolases"/>
    <property type="match status" value="1"/>
</dbReference>
<evidence type="ECO:0000256" key="2">
    <source>
        <dbReference type="ARBA" id="ARBA00004496"/>
    </source>
</evidence>
<evidence type="ECO:0000256" key="9">
    <source>
        <dbReference type="ARBA" id="ARBA00022790"/>
    </source>
</evidence>
<dbReference type="FunFam" id="3.40.50.300:FF:001806">
    <property type="entry name" value="rho-related GTP-binding protein RhoD isoform X3"/>
    <property type="match status" value="1"/>
</dbReference>
<comment type="caution">
    <text evidence="16">The sequence shown here is derived from an EMBL/GenBank/DDBJ whole genome shotgun (WGS) entry which is preliminary data.</text>
</comment>
<dbReference type="SMART" id="SM00173">
    <property type="entry name" value="RAS"/>
    <property type="match status" value="1"/>
</dbReference>
<dbReference type="PROSITE" id="PS51420">
    <property type="entry name" value="RHO"/>
    <property type="match status" value="1"/>
</dbReference>
<dbReference type="Pfam" id="PF21151">
    <property type="entry name" value="CSN1_C"/>
    <property type="match status" value="1"/>
</dbReference>
<gene>
    <name evidence="16" type="ORF">Baya_11506</name>
</gene>
<dbReference type="SMART" id="SM00175">
    <property type="entry name" value="RAB"/>
    <property type="match status" value="1"/>
</dbReference>
<keyword evidence="8" id="KW-0547">Nucleotide-binding</keyword>
<name>A0A556UZH0_BAGYA</name>
<dbReference type="FunFam" id="1.20.890.10:FF:000001">
    <property type="entry name" value="cAMP-dependent protein kinase type I-alpha regulatory subunit"/>
    <property type="match status" value="1"/>
</dbReference>
<dbReference type="CDD" id="cd00038">
    <property type="entry name" value="CAP_ED"/>
    <property type="match status" value="2"/>
</dbReference>
<evidence type="ECO:0000256" key="12">
    <source>
        <dbReference type="ARBA" id="ARBA00067814"/>
    </source>
</evidence>
<evidence type="ECO:0000259" key="14">
    <source>
        <dbReference type="PROSITE" id="PS50042"/>
    </source>
</evidence>
<evidence type="ECO:0000259" key="15">
    <source>
        <dbReference type="PROSITE" id="PS50250"/>
    </source>
</evidence>
<evidence type="ECO:0000313" key="16">
    <source>
        <dbReference type="EMBL" id="TSQ23939.1"/>
    </source>
</evidence>
<dbReference type="GO" id="GO:0008180">
    <property type="term" value="C:COP9 signalosome"/>
    <property type="evidence" value="ECO:0007669"/>
    <property type="project" value="UniProtKB-KW"/>
</dbReference>
<comment type="similarity">
    <text evidence="3">Belongs to the cAMP-dependent kinase regulatory chain family.</text>
</comment>
<dbReference type="Pfam" id="PF00071">
    <property type="entry name" value="Ras"/>
    <property type="match status" value="1"/>
</dbReference>
<evidence type="ECO:0000256" key="3">
    <source>
        <dbReference type="ARBA" id="ARBA00005753"/>
    </source>
</evidence>
<dbReference type="InterPro" id="IPR045135">
    <property type="entry name" value="Rpn7_N"/>
</dbReference>
<dbReference type="SMART" id="SM00174">
    <property type="entry name" value="RHO"/>
    <property type="match status" value="1"/>
</dbReference>
<dbReference type="InterPro" id="IPR003117">
    <property type="entry name" value="cAMP_dep_PK_reg_su_I/II_a/b"/>
</dbReference>
<dbReference type="FunFam" id="1.25.40.570:FF:000002">
    <property type="entry name" value="COP9 signalosome complex subunit 1"/>
    <property type="match status" value="1"/>
</dbReference>
<dbReference type="InterPro" id="IPR000717">
    <property type="entry name" value="PCI_dom"/>
</dbReference>
<dbReference type="Pfam" id="PF02197">
    <property type="entry name" value="RIIa"/>
    <property type="match status" value="1"/>
</dbReference>
<dbReference type="GO" id="GO:0005525">
    <property type="term" value="F:GTP binding"/>
    <property type="evidence" value="ECO:0007669"/>
    <property type="project" value="InterPro"/>
</dbReference>
<dbReference type="PROSITE" id="PS00889">
    <property type="entry name" value="CNMP_BINDING_2"/>
    <property type="match status" value="2"/>
</dbReference>
<dbReference type="Pfam" id="PF10602">
    <property type="entry name" value="RPN7"/>
    <property type="match status" value="1"/>
</dbReference>
<keyword evidence="10" id="KW-0114">cAMP</keyword>
<dbReference type="InterPro" id="IPR019585">
    <property type="entry name" value="Rpn7/CSN1"/>
</dbReference>
<dbReference type="PROSITE" id="PS50250">
    <property type="entry name" value="PCI"/>
    <property type="match status" value="1"/>
</dbReference>
<dbReference type="GO" id="GO:0005737">
    <property type="term" value="C:cytoplasm"/>
    <property type="evidence" value="ECO:0007669"/>
    <property type="project" value="UniProtKB-SubCell"/>
</dbReference>
<reference evidence="16 17" key="1">
    <citation type="journal article" date="2019" name="Genome Biol. Evol.">
        <title>Whole-Genome Sequencing of the Giant Devil Catfish, Bagarius yarrelli.</title>
        <authorList>
            <person name="Jiang W."/>
            <person name="Lv Y."/>
            <person name="Cheng L."/>
            <person name="Yang K."/>
            <person name="Chao B."/>
            <person name="Wang X."/>
            <person name="Li Y."/>
            <person name="Pan X."/>
            <person name="You X."/>
            <person name="Zhang Y."/>
            <person name="Yang J."/>
            <person name="Li J."/>
            <person name="Zhang X."/>
            <person name="Liu S."/>
            <person name="Sun C."/>
            <person name="Yang J."/>
            <person name="Shi Q."/>
        </authorList>
    </citation>
    <scope>NUCLEOTIDE SEQUENCE [LARGE SCALE GENOMIC DNA]</scope>
    <source>
        <strain evidence="16">JWS20170419001</strain>
        <tissue evidence="16">Muscle</tissue>
    </source>
</reference>
<evidence type="ECO:0000256" key="4">
    <source>
        <dbReference type="ARBA" id="ARBA00008793"/>
    </source>
</evidence>
<dbReference type="PROSITE" id="PS50042">
    <property type="entry name" value="CNMP_BINDING_3"/>
    <property type="match status" value="2"/>
</dbReference>
<dbReference type="InterPro" id="IPR018488">
    <property type="entry name" value="cNMP-bd_CS"/>
</dbReference>
<dbReference type="CDD" id="cd12101">
    <property type="entry name" value="DD_RIalpha_PKA"/>
    <property type="match status" value="1"/>
</dbReference>
<dbReference type="SUPFAM" id="SSF52540">
    <property type="entry name" value="P-loop containing nucleoside triphosphate hydrolases"/>
    <property type="match status" value="1"/>
</dbReference>
<dbReference type="InterPro" id="IPR014710">
    <property type="entry name" value="RmlC-like_jellyroll"/>
</dbReference>
<dbReference type="InterPro" id="IPR001806">
    <property type="entry name" value="Small_GTPase"/>
</dbReference>
<evidence type="ECO:0000256" key="8">
    <source>
        <dbReference type="ARBA" id="ARBA00022741"/>
    </source>
</evidence>
<dbReference type="SUPFAM" id="SSF46785">
    <property type="entry name" value="Winged helix' DNA-binding domain"/>
    <property type="match status" value="1"/>
</dbReference>
<dbReference type="SMART" id="SM00100">
    <property type="entry name" value="cNMP"/>
    <property type="match status" value="1"/>
</dbReference>
<protein>
    <recommendedName>
        <fullName evidence="12">COP9 signalosome complex subunit 1</fullName>
    </recommendedName>
</protein>
<evidence type="ECO:0000313" key="17">
    <source>
        <dbReference type="Proteomes" id="UP000319801"/>
    </source>
</evidence>
<proteinExistence type="inferred from homology"/>
<dbReference type="InterPro" id="IPR000595">
    <property type="entry name" value="cNMP-bd_dom"/>
</dbReference>
<dbReference type="SMART" id="SM00394">
    <property type="entry name" value="RIIa"/>
    <property type="match status" value="1"/>
</dbReference>
<dbReference type="InterPro" id="IPR048624">
    <property type="entry name" value="CSN1_C"/>
</dbReference>
<feature type="region of interest" description="Disordered" evidence="13">
    <location>
        <begin position="62"/>
        <end position="93"/>
    </location>
</feature>
<dbReference type="GO" id="GO:0030552">
    <property type="term" value="F:cAMP binding"/>
    <property type="evidence" value="ECO:0007669"/>
    <property type="project" value="UniProtKB-KW"/>
</dbReference>
<comment type="similarity">
    <text evidence="4">Belongs to the CSN1 family.</text>
</comment>
<dbReference type="Gene3D" id="1.20.890.10">
    <property type="entry name" value="cAMP-dependent protein kinase regulatory subunit, dimerization-anchoring domain"/>
    <property type="match status" value="1"/>
</dbReference>
<dbReference type="Pfam" id="PF00027">
    <property type="entry name" value="cNMP_binding"/>
    <property type="match status" value="2"/>
</dbReference>
<evidence type="ECO:0000256" key="6">
    <source>
        <dbReference type="ARBA" id="ARBA00022553"/>
    </source>
</evidence>
<evidence type="ECO:0000256" key="10">
    <source>
        <dbReference type="ARBA" id="ARBA00023149"/>
    </source>
</evidence>
<dbReference type="AlphaFoldDB" id="A0A556UZH0"/>
<dbReference type="Proteomes" id="UP000319801">
    <property type="component" value="Unassembled WGS sequence"/>
</dbReference>
<dbReference type="PROSITE" id="PS00888">
    <property type="entry name" value="CNMP_BINDING_1"/>
    <property type="match status" value="1"/>
</dbReference>
<keyword evidence="11" id="KW-0539">Nucleus</keyword>
<feature type="domain" description="Cyclic nucleotide-binding" evidence="14">
    <location>
        <begin position="143"/>
        <end position="178"/>
    </location>
</feature>
<keyword evidence="6" id="KW-0597">Phosphoprotein</keyword>
<dbReference type="OrthoDB" id="422427at2759"/>
<dbReference type="InterPro" id="IPR027417">
    <property type="entry name" value="P-loop_NTPase"/>
</dbReference>
<accession>A0A556UZH0</accession>
<dbReference type="SUPFAM" id="SSF47391">
    <property type="entry name" value="Dimerization-anchoring domain of cAMP-dependent PK regulatory subunit"/>
    <property type="match status" value="1"/>
</dbReference>
<feature type="compositionally biased region" description="Polar residues" evidence="13">
    <location>
        <begin position="896"/>
        <end position="911"/>
    </location>
</feature>
<evidence type="ECO:0000256" key="7">
    <source>
        <dbReference type="ARBA" id="ARBA00022566"/>
    </source>
</evidence>
<dbReference type="GO" id="GO:0003924">
    <property type="term" value="F:GTPase activity"/>
    <property type="evidence" value="ECO:0007669"/>
    <property type="project" value="InterPro"/>
</dbReference>
<dbReference type="InterPro" id="IPR036390">
    <property type="entry name" value="WH_DNA-bd_sf"/>
</dbReference>
<dbReference type="SUPFAM" id="SSF51206">
    <property type="entry name" value="cAMP-binding domain-like"/>
    <property type="match status" value="2"/>
</dbReference>
<evidence type="ECO:0000256" key="1">
    <source>
        <dbReference type="ARBA" id="ARBA00004123"/>
    </source>
</evidence>
<keyword evidence="9" id="KW-0736">Signalosome</keyword>
<keyword evidence="17" id="KW-1185">Reference proteome</keyword>
<evidence type="ECO:0000256" key="11">
    <source>
        <dbReference type="ARBA" id="ARBA00023242"/>
    </source>
</evidence>
<dbReference type="Gene3D" id="2.60.120.10">
    <property type="entry name" value="Jelly Rolls"/>
    <property type="match status" value="2"/>
</dbReference>
<dbReference type="PRINTS" id="PR00103">
    <property type="entry name" value="CAMPKINASE"/>
</dbReference>
<dbReference type="InterPro" id="IPR018490">
    <property type="entry name" value="cNMP-bd_dom_sf"/>
</dbReference>
<feature type="domain" description="PCI" evidence="15">
    <location>
        <begin position="689"/>
        <end position="851"/>
    </location>
</feature>
<feature type="domain" description="Cyclic nucleotide-binding" evidence="14">
    <location>
        <begin position="179"/>
        <end position="268"/>
    </location>
</feature>
<sequence length="911" mass="102992">MASGSSSSEEERSLRECELYVQKHNIQQLLKDCIVQLCTSRPERPMAFLRDYFERLEKEEAKQMLNQQKSGSRSDSREDEISPPMNPVVKGRRRRGAISAEVYTEEDAASYVIPKDYKTMAALAKAIEKNVLFSHLDDNERSIGEGGSFGELALIYGTPRAATVRAKTNVKLWGIDRDKSLDKWERLTVADALETVQFEDGQKIVVQGQPGDEFFIILEGTAAVLQRRSENEEFVEVGRLGSSDYFGEIALLMNRPRAATVVARSPLKFDNYSANVMVDGKPVNLGLWDTAGQEDYDRLRPLSYPQTWYPEVRHHCPNTPIILVGTKLDLRDDKDTIERLRDKKLSPITYPQGLAMAREIGAVKYLECSALTQRGLKTVFDEAIRAVLCPPPAARLRARSCPGCVCVRSLLVCAEKQEEMPLPVQVFNFQGSVEPMQIDADPQEDQQNAPDTNYVVENPTLDLEQYASSYSGLMRIERLQFIADHCPQLRVEALKMALSFVQRTFNVDVYEEIHRKLTEATRQEHLLEMQGVPDAVPEGAVEPPPLDTAWAESTRKKALLKLEKLDTDLKNYKGNSIKESIRRGHDDLGDHYLDCGDLSNALKCYSRARDYCTSAKHVINMCLNVIKVSVYLQNWSHVLSYVSKAESTPEIAEQRGERDSQNQAVLTKLKCAAGLAELASRKYKPAAKCFLQASFDHCDFPELLSPSNVAVYGGLCALATFDRQELQRNVISSSSFKLFLELEPQVRDIIFKFYESKYASCLKMLDEMKDNLLLDMYLAPHVRTLYTQIRNRALIQYFSPYVSADMNKMALAFNTTVAALEDELTQLILEGLINARIDSHSKILYARDVDQRSTTFEKSLQMGKEFQRRTKAMILRAAVLRNQIHVKSPPREGSQGELTPANSQTRMSTNM</sequence>
<organism evidence="16 17">
    <name type="scientific">Bagarius yarrelli</name>
    <name type="common">Goonch</name>
    <name type="synonym">Bagrus yarrelli</name>
    <dbReference type="NCBI Taxonomy" id="175774"/>
    <lineage>
        <taxon>Eukaryota</taxon>
        <taxon>Metazoa</taxon>
        <taxon>Chordata</taxon>
        <taxon>Craniata</taxon>
        <taxon>Vertebrata</taxon>
        <taxon>Euteleostomi</taxon>
        <taxon>Actinopterygii</taxon>
        <taxon>Neopterygii</taxon>
        <taxon>Teleostei</taxon>
        <taxon>Ostariophysi</taxon>
        <taxon>Siluriformes</taxon>
        <taxon>Sisoridae</taxon>
        <taxon>Sisorinae</taxon>
        <taxon>Bagarius</taxon>
    </lineage>
</organism>
<dbReference type="Gene3D" id="1.25.40.570">
    <property type="match status" value="1"/>
</dbReference>
<comment type="subcellular location">
    <subcellularLocation>
        <location evidence="2">Cytoplasm</location>
    </subcellularLocation>
    <subcellularLocation>
        <location evidence="1">Nucleus</location>
    </subcellularLocation>
</comment>
<dbReference type="Pfam" id="PF01399">
    <property type="entry name" value="PCI"/>
    <property type="match status" value="1"/>
</dbReference>
<keyword evidence="5" id="KW-0963">Cytoplasm</keyword>
<evidence type="ECO:0000256" key="13">
    <source>
        <dbReference type="SAM" id="MobiDB-lite"/>
    </source>
</evidence>
<evidence type="ECO:0000256" key="5">
    <source>
        <dbReference type="ARBA" id="ARBA00022490"/>
    </source>
</evidence>
<keyword evidence="7" id="KW-0116">cAMP-binding</keyword>